<organism evidence="1 2">
    <name type="scientific">Mycobacterium kansasii</name>
    <dbReference type="NCBI Taxonomy" id="1768"/>
    <lineage>
        <taxon>Bacteria</taxon>
        <taxon>Bacillati</taxon>
        <taxon>Actinomycetota</taxon>
        <taxon>Actinomycetes</taxon>
        <taxon>Mycobacteriales</taxon>
        <taxon>Mycobacteriaceae</taxon>
        <taxon>Mycobacterium</taxon>
    </lineage>
</organism>
<dbReference type="RefSeq" id="WP_155254700.1">
    <property type="nucleotide sequence ID" value="NZ_BLYZ01000002.1"/>
</dbReference>
<dbReference type="Proteomes" id="UP000188532">
    <property type="component" value="Unassembled WGS sequence"/>
</dbReference>
<reference evidence="1 2" key="1">
    <citation type="submission" date="2017-02" db="EMBL/GenBank/DDBJ databases">
        <title>Complete genome sequences of Mycobacterium kansasii strains isolated from rhesus macaques.</title>
        <authorList>
            <person name="Panda A."/>
            <person name="Nagaraj S."/>
            <person name="Zhao X."/>
            <person name="Tettelin H."/>
            <person name="Detolla L.J."/>
        </authorList>
    </citation>
    <scope>NUCLEOTIDE SEQUENCE [LARGE SCALE GENOMIC DNA]</scope>
    <source>
        <strain evidence="1 2">11-3469</strain>
    </source>
</reference>
<name>A0A1V3XLA6_MYCKA</name>
<dbReference type="GeneID" id="42539887"/>
<comment type="caution">
    <text evidence="1">The sequence shown here is derived from an EMBL/GenBank/DDBJ whole genome shotgun (WGS) entry which is preliminary data.</text>
</comment>
<proteinExistence type="predicted"/>
<accession>A0A1V3XLA6</accession>
<evidence type="ECO:0000313" key="1">
    <source>
        <dbReference type="EMBL" id="OOK79979.1"/>
    </source>
</evidence>
<gene>
    <name evidence="1" type="ORF">BZL29_1762</name>
</gene>
<dbReference type="AlphaFoldDB" id="A0A1V3XLA6"/>
<evidence type="ECO:0000313" key="2">
    <source>
        <dbReference type="Proteomes" id="UP000188532"/>
    </source>
</evidence>
<dbReference type="EMBL" id="MVBN01000002">
    <property type="protein sequence ID" value="OOK79979.1"/>
    <property type="molecule type" value="Genomic_DNA"/>
</dbReference>
<protein>
    <submittedName>
        <fullName evidence="1">Putative fAD-dependent oxidoreductase</fullName>
    </submittedName>
</protein>
<sequence length="57" mass="5906">MVAVAMTGADPAPPLAVQPVGRSRPLRRVLGYLVSIGALSERAPDYARRGGYIASPG</sequence>